<dbReference type="RefSeq" id="WP_015207157.1">
    <property type="nucleotide sequence ID" value="NC_019757.1"/>
</dbReference>
<gene>
    <name evidence="1" type="ORF">Cylst_1623</name>
</gene>
<dbReference type="HOGENOM" id="CLU_163221_0_0_3"/>
<accession>K9WVS5</accession>
<dbReference type="Proteomes" id="UP000010475">
    <property type="component" value="Chromosome"/>
</dbReference>
<evidence type="ECO:0000313" key="1">
    <source>
        <dbReference type="EMBL" id="AFZ23901.1"/>
    </source>
</evidence>
<protein>
    <submittedName>
        <fullName evidence="1">Uncharacterized protein</fullName>
    </submittedName>
</protein>
<organism evidence="1 2">
    <name type="scientific">Cylindrospermum stagnale PCC 7417</name>
    <dbReference type="NCBI Taxonomy" id="56107"/>
    <lineage>
        <taxon>Bacteria</taxon>
        <taxon>Bacillati</taxon>
        <taxon>Cyanobacteriota</taxon>
        <taxon>Cyanophyceae</taxon>
        <taxon>Nostocales</taxon>
        <taxon>Nostocaceae</taxon>
        <taxon>Cylindrospermum</taxon>
    </lineage>
</organism>
<keyword evidence="2" id="KW-1185">Reference proteome</keyword>
<reference evidence="1 2" key="1">
    <citation type="submission" date="2012-06" db="EMBL/GenBank/DDBJ databases">
        <title>Finished chromosome of genome of Cylindrospermum stagnale PCC 7417.</title>
        <authorList>
            <consortium name="US DOE Joint Genome Institute"/>
            <person name="Gugger M."/>
            <person name="Coursin T."/>
            <person name="Rippka R."/>
            <person name="Tandeau De Marsac N."/>
            <person name="Huntemann M."/>
            <person name="Wei C.-L."/>
            <person name="Han J."/>
            <person name="Detter J.C."/>
            <person name="Han C."/>
            <person name="Tapia R."/>
            <person name="Chen A."/>
            <person name="Kyrpides N."/>
            <person name="Mavromatis K."/>
            <person name="Markowitz V."/>
            <person name="Szeto E."/>
            <person name="Ivanova N."/>
            <person name="Pagani I."/>
            <person name="Pati A."/>
            <person name="Goodwin L."/>
            <person name="Nordberg H.P."/>
            <person name="Cantor M.N."/>
            <person name="Hua S.X."/>
            <person name="Woyke T."/>
            <person name="Kerfeld C.A."/>
        </authorList>
    </citation>
    <scope>NUCLEOTIDE SEQUENCE [LARGE SCALE GENOMIC DNA]</scope>
    <source>
        <strain evidence="1 2">PCC 7417</strain>
    </source>
</reference>
<evidence type="ECO:0000313" key="2">
    <source>
        <dbReference type="Proteomes" id="UP000010475"/>
    </source>
</evidence>
<dbReference type="AlphaFoldDB" id="K9WVS5"/>
<dbReference type="KEGG" id="csg:Cylst_1623"/>
<dbReference type="eggNOG" id="ENOG5033YNC">
    <property type="taxonomic scope" value="Bacteria"/>
</dbReference>
<dbReference type="OrthoDB" id="2059786at2"/>
<proteinExistence type="predicted"/>
<sequence length="124" mass="13817">MKNVLVKTIEILSEDAEEALLHITDGVYECAAFCQPCNKSPGDIIEEPFLAFNTGYTVLNTTQETPYIKRKNNSLGYEILAKVTNIENNLLQVGDILIELDVNLPGGIKVNYCIEFSCGRLDIF</sequence>
<dbReference type="STRING" id="56107.Cylst_1623"/>
<name>K9WVS5_9NOST</name>
<dbReference type="EMBL" id="CP003642">
    <property type="protein sequence ID" value="AFZ23901.1"/>
    <property type="molecule type" value="Genomic_DNA"/>
</dbReference>